<sequence>EELVEYARVMNETLISNINYQVKSNNTLPEKFDLCEFISGVQVQMVQDKFLPKLSQNLLEILEDDEYYDITIEVELFDSTIVSLLNGGETNVGESDIESEKVKIESSIITFQQAELITKWIEKLEITDEITASYEFKLLARERGVITGPTFHECCDDKFPTISIVKVEGSNEILGGYNPIAWSSGIFSSYDRTRESFIFSFKDNDISNHILSRVTYGQRATYNRINYGPTFGYSDLTISQIYGNKCIKFDYENSIRESRDDFDVEICEIYLIIKN</sequence>
<dbReference type="InterPro" id="IPR006571">
    <property type="entry name" value="TLDc_dom"/>
</dbReference>
<name>A0A9N9GG79_9GLOM</name>
<dbReference type="OrthoDB" id="2439862at2759"/>
<organism evidence="2 3">
    <name type="scientific">Funneliformis caledonium</name>
    <dbReference type="NCBI Taxonomy" id="1117310"/>
    <lineage>
        <taxon>Eukaryota</taxon>
        <taxon>Fungi</taxon>
        <taxon>Fungi incertae sedis</taxon>
        <taxon>Mucoromycota</taxon>
        <taxon>Glomeromycotina</taxon>
        <taxon>Glomeromycetes</taxon>
        <taxon>Glomerales</taxon>
        <taxon>Glomeraceae</taxon>
        <taxon>Funneliformis</taxon>
    </lineage>
</organism>
<dbReference type="Proteomes" id="UP000789570">
    <property type="component" value="Unassembled WGS sequence"/>
</dbReference>
<evidence type="ECO:0000313" key="2">
    <source>
        <dbReference type="EMBL" id="CAG8608040.1"/>
    </source>
</evidence>
<reference evidence="2" key="1">
    <citation type="submission" date="2021-06" db="EMBL/GenBank/DDBJ databases">
        <authorList>
            <person name="Kallberg Y."/>
            <person name="Tangrot J."/>
            <person name="Rosling A."/>
        </authorList>
    </citation>
    <scope>NUCLEOTIDE SEQUENCE</scope>
    <source>
        <strain evidence="2">UK204</strain>
    </source>
</reference>
<feature type="domain" description="TLDc" evidence="1">
    <location>
        <begin position="107"/>
        <end position="273"/>
    </location>
</feature>
<dbReference type="EMBL" id="CAJVPQ010002772">
    <property type="protein sequence ID" value="CAG8608040.1"/>
    <property type="molecule type" value="Genomic_DNA"/>
</dbReference>
<evidence type="ECO:0000259" key="1">
    <source>
        <dbReference type="PROSITE" id="PS51886"/>
    </source>
</evidence>
<dbReference type="AlphaFoldDB" id="A0A9N9GG79"/>
<accession>A0A9N9GG79</accession>
<dbReference type="PROSITE" id="PS51886">
    <property type="entry name" value="TLDC"/>
    <property type="match status" value="1"/>
</dbReference>
<gene>
    <name evidence="2" type="ORF">FCALED_LOCUS8926</name>
</gene>
<comment type="caution">
    <text evidence="2">The sequence shown here is derived from an EMBL/GenBank/DDBJ whole genome shotgun (WGS) entry which is preliminary data.</text>
</comment>
<feature type="non-terminal residue" evidence="2">
    <location>
        <position position="1"/>
    </location>
</feature>
<proteinExistence type="predicted"/>
<keyword evidence="3" id="KW-1185">Reference proteome</keyword>
<dbReference type="Pfam" id="PF07534">
    <property type="entry name" value="TLD"/>
    <property type="match status" value="1"/>
</dbReference>
<protein>
    <submittedName>
        <fullName evidence="2">8162_t:CDS:1</fullName>
    </submittedName>
</protein>
<evidence type="ECO:0000313" key="3">
    <source>
        <dbReference type="Proteomes" id="UP000789570"/>
    </source>
</evidence>